<dbReference type="EC" id="2.1.3.3" evidence="5 10"/>
<dbReference type="NCBIfam" id="TIGR00658">
    <property type="entry name" value="orni_carb_tr"/>
    <property type="match status" value="1"/>
</dbReference>
<evidence type="ECO:0000256" key="5">
    <source>
        <dbReference type="ARBA" id="ARBA00013007"/>
    </source>
</evidence>
<evidence type="ECO:0000256" key="10">
    <source>
        <dbReference type="HAMAP-Rule" id="MF_01109"/>
    </source>
</evidence>
<dbReference type="GO" id="GO:0042450">
    <property type="term" value="P:L-arginine biosynthetic process via ornithine"/>
    <property type="evidence" value="ECO:0007669"/>
    <property type="project" value="UniProtKB-UniRule"/>
</dbReference>
<keyword evidence="14" id="KW-1185">Reference proteome</keyword>
<dbReference type="GO" id="GO:0019240">
    <property type="term" value="P:citrulline biosynthetic process"/>
    <property type="evidence" value="ECO:0007669"/>
    <property type="project" value="TreeGrafter"/>
</dbReference>
<sequence>MQPVKILEHLPNLPLSKHKGKDLLRIDEFNGTELMELLQLAAHIKQLQKHGQPFQPLQGKTLGMIFDKASTRTRVSFEVGMYQLGGMGMFLSGKELQLGRGEPISDTAKVLSRYVDAVMIRTFSHSYVEELAQHASIPIINGLTDLYHPCQALADMLTIWEHKGKLKGIKLAYVGDGNNVANSLVLAAVLLGLDVRVATPAGYEMESSIVQKAQQYALESGGKLLLTHDVTEAVAGADAVYTDVWTSMGFEEENEVRMKAFAQYQVNEQLVAHADSDYLFLHCLPAHRGEEVTAGVIDGPRSFIFDQAENRLHAQKAILAALV</sequence>
<name>A0A3M8CNA5_9BACL</name>
<feature type="binding site" evidence="10">
    <location>
        <begin position="247"/>
        <end position="248"/>
    </location>
    <ligand>
        <name>L-ornithine</name>
        <dbReference type="ChEBI" id="CHEBI:46911"/>
    </ligand>
</feature>
<gene>
    <name evidence="13" type="primary">argF</name>
    <name evidence="13" type="ORF">EDM52_00585</name>
</gene>
<feature type="binding site" evidence="10">
    <location>
        <begin position="70"/>
        <end position="73"/>
    </location>
    <ligand>
        <name>carbamoyl phosphate</name>
        <dbReference type="ChEBI" id="CHEBI:58228"/>
    </ligand>
</feature>
<evidence type="ECO:0000256" key="3">
    <source>
        <dbReference type="ARBA" id="ARBA00004975"/>
    </source>
</evidence>
<feature type="binding site" evidence="10">
    <location>
        <begin position="148"/>
        <end position="151"/>
    </location>
    <ligand>
        <name>carbamoyl phosphate</name>
        <dbReference type="ChEBI" id="CHEBI:58228"/>
    </ligand>
</feature>
<keyword evidence="7 10" id="KW-0963">Cytoplasm</keyword>
<feature type="binding site" evidence="10">
    <location>
        <begin position="283"/>
        <end position="284"/>
    </location>
    <ligand>
        <name>carbamoyl phosphate</name>
        <dbReference type="ChEBI" id="CHEBI:58228"/>
    </ligand>
</feature>
<dbReference type="GO" id="GO:0016597">
    <property type="term" value="F:amino acid binding"/>
    <property type="evidence" value="ECO:0007669"/>
    <property type="project" value="InterPro"/>
</dbReference>
<dbReference type="HAMAP" id="MF_01109">
    <property type="entry name" value="OTCase"/>
    <property type="match status" value="1"/>
</dbReference>
<evidence type="ECO:0000256" key="7">
    <source>
        <dbReference type="ARBA" id="ARBA00022490"/>
    </source>
</evidence>
<dbReference type="Pfam" id="PF02729">
    <property type="entry name" value="OTCace_N"/>
    <property type="match status" value="1"/>
</dbReference>
<accession>A0A3M8CNA5</accession>
<protein>
    <recommendedName>
        <fullName evidence="6 10">Ornithine carbamoyltransferase</fullName>
        <shortName evidence="10">OTCase</shortName>
        <ecNumber evidence="5 10">2.1.3.3</ecNumber>
    </recommendedName>
</protein>
<feature type="domain" description="Aspartate/ornithine carbamoyltransferase Asp/Orn-binding" evidence="11">
    <location>
        <begin position="167"/>
        <end position="321"/>
    </location>
</feature>
<comment type="similarity">
    <text evidence="4 10">Belongs to the aspartate/ornithine carbamoyltransferase superfamily. OTCase family.</text>
</comment>
<dbReference type="PRINTS" id="PR00102">
    <property type="entry name" value="OTCASE"/>
</dbReference>
<dbReference type="InterPro" id="IPR036901">
    <property type="entry name" value="Asp/Orn_carbamoylTrfase_sf"/>
</dbReference>
<comment type="caution">
    <text evidence="13">The sequence shown here is derived from an EMBL/GenBank/DDBJ whole genome shotgun (WGS) entry which is preliminary data.</text>
</comment>
<evidence type="ECO:0000256" key="2">
    <source>
        <dbReference type="ARBA" id="ARBA00004496"/>
    </source>
</evidence>
<dbReference type="EMBL" id="RHHR01000002">
    <property type="protein sequence ID" value="RNB77059.1"/>
    <property type="molecule type" value="Genomic_DNA"/>
</dbReference>
<comment type="catalytic activity">
    <reaction evidence="9 10">
        <text>carbamoyl phosphate + L-ornithine = L-citrulline + phosphate + H(+)</text>
        <dbReference type="Rhea" id="RHEA:19513"/>
        <dbReference type="ChEBI" id="CHEBI:15378"/>
        <dbReference type="ChEBI" id="CHEBI:43474"/>
        <dbReference type="ChEBI" id="CHEBI:46911"/>
        <dbReference type="ChEBI" id="CHEBI:57743"/>
        <dbReference type="ChEBI" id="CHEBI:58228"/>
        <dbReference type="EC" id="2.1.3.3"/>
    </reaction>
</comment>
<dbReference type="InterPro" id="IPR002292">
    <property type="entry name" value="Orn/put_carbamltrans"/>
</dbReference>
<dbReference type="OrthoDB" id="9802587at2"/>
<dbReference type="GO" id="GO:0005737">
    <property type="term" value="C:cytoplasm"/>
    <property type="evidence" value="ECO:0007669"/>
    <property type="project" value="UniProtKB-SubCell"/>
</dbReference>
<comment type="function">
    <text evidence="1">Reversibly catalyzes the transfer of the carbamoyl group from carbamoyl phosphate (CP) to the N(epsilon) atom of ornithine (ORN) to produce L-citrulline.</text>
</comment>
<dbReference type="InterPro" id="IPR006132">
    <property type="entry name" value="Asp/Orn_carbamoyltranf_P-bd"/>
</dbReference>
<dbReference type="PANTHER" id="PTHR45753:SF3">
    <property type="entry name" value="ORNITHINE TRANSCARBAMYLASE, MITOCHONDRIAL"/>
    <property type="match status" value="1"/>
</dbReference>
<keyword evidence="8 10" id="KW-0808">Transferase</keyword>
<dbReference type="Pfam" id="PF00185">
    <property type="entry name" value="OTCace"/>
    <property type="match status" value="1"/>
</dbReference>
<dbReference type="RefSeq" id="WP_122907100.1">
    <property type="nucleotide sequence ID" value="NZ_CBCSBE010000018.1"/>
</dbReference>
<dbReference type="FunFam" id="3.40.50.1370:FF:000008">
    <property type="entry name" value="Ornithine carbamoyltransferase"/>
    <property type="match status" value="1"/>
</dbReference>
<reference evidence="13 14" key="1">
    <citation type="submission" date="2018-10" db="EMBL/GenBank/DDBJ databases">
        <title>Phylogenomics of Brevibacillus.</title>
        <authorList>
            <person name="Dunlap C."/>
        </authorList>
    </citation>
    <scope>NUCLEOTIDE SEQUENCE [LARGE SCALE GENOMIC DNA]</scope>
    <source>
        <strain evidence="13 14">JCM 12215</strain>
    </source>
</reference>
<dbReference type="InterPro" id="IPR006130">
    <property type="entry name" value="Asp/Orn_carbamoylTrfase"/>
</dbReference>
<comment type="pathway">
    <text evidence="3">Amino-acid biosynthesis; L-arginine biosynthesis; L-arginine from L-ornithine and carbamoyl phosphate: step 1/3.</text>
</comment>
<feature type="binding site" evidence="10">
    <location>
        <position position="243"/>
    </location>
    <ligand>
        <name>L-ornithine</name>
        <dbReference type="ChEBI" id="CHEBI:46911"/>
    </ligand>
</feature>
<evidence type="ECO:0000313" key="13">
    <source>
        <dbReference type="EMBL" id="RNB77059.1"/>
    </source>
</evidence>
<evidence type="ECO:0000259" key="12">
    <source>
        <dbReference type="Pfam" id="PF02729"/>
    </source>
</evidence>
<proteinExistence type="inferred from homology"/>
<feature type="binding site" evidence="10">
    <location>
        <position position="179"/>
    </location>
    <ligand>
        <name>L-ornithine</name>
        <dbReference type="ChEBI" id="CHEBI:46911"/>
    </ligand>
</feature>
<dbReference type="InterPro" id="IPR024904">
    <property type="entry name" value="OTCase_ArgI"/>
</dbReference>
<feature type="binding site" evidence="10">
    <location>
        <position position="121"/>
    </location>
    <ligand>
        <name>carbamoyl phosphate</name>
        <dbReference type="ChEBI" id="CHEBI:58228"/>
    </ligand>
</feature>
<evidence type="ECO:0000256" key="8">
    <source>
        <dbReference type="ARBA" id="ARBA00022679"/>
    </source>
</evidence>
<dbReference type="Proteomes" id="UP000282028">
    <property type="component" value="Unassembled WGS sequence"/>
</dbReference>
<evidence type="ECO:0000256" key="9">
    <source>
        <dbReference type="ARBA" id="ARBA00048772"/>
    </source>
</evidence>
<dbReference type="PROSITE" id="PS00097">
    <property type="entry name" value="CARBAMOYLTRANSFERASE"/>
    <property type="match status" value="1"/>
</dbReference>
<dbReference type="NCBIfam" id="NF001986">
    <property type="entry name" value="PRK00779.1"/>
    <property type="match status" value="1"/>
</dbReference>
<dbReference type="InterPro" id="IPR006131">
    <property type="entry name" value="Asp_carbamoyltransf_Asp/Orn-bd"/>
</dbReference>
<dbReference type="AlphaFoldDB" id="A0A3M8CNA5"/>
<evidence type="ECO:0000256" key="4">
    <source>
        <dbReference type="ARBA" id="ARBA00007805"/>
    </source>
</evidence>
<dbReference type="Gene3D" id="3.40.50.1370">
    <property type="entry name" value="Aspartate/ornithine carbamoyltransferase"/>
    <property type="match status" value="2"/>
</dbReference>
<dbReference type="GO" id="GO:0004585">
    <property type="term" value="F:ornithine carbamoyltransferase activity"/>
    <property type="evidence" value="ECO:0007669"/>
    <property type="project" value="UniProtKB-UniRule"/>
</dbReference>
<evidence type="ECO:0000259" key="11">
    <source>
        <dbReference type="Pfam" id="PF00185"/>
    </source>
</evidence>
<dbReference type="PANTHER" id="PTHR45753">
    <property type="entry name" value="ORNITHINE CARBAMOYLTRANSFERASE, MITOCHONDRIAL"/>
    <property type="match status" value="1"/>
</dbReference>
<evidence type="ECO:0000256" key="1">
    <source>
        <dbReference type="ARBA" id="ARBA00003822"/>
    </source>
</evidence>
<dbReference type="PRINTS" id="PR00100">
    <property type="entry name" value="AOTCASE"/>
</dbReference>
<dbReference type="SUPFAM" id="SSF53671">
    <property type="entry name" value="Aspartate/ornithine carbamoyltransferase"/>
    <property type="match status" value="1"/>
</dbReference>
<organism evidence="13 14">
    <name type="scientific">Brevibacillus invocatus</name>
    <dbReference type="NCBI Taxonomy" id="173959"/>
    <lineage>
        <taxon>Bacteria</taxon>
        <taxon>Bacillati</taxon>
        <taxon>Bacillota</taxon>
        <taxon>Bacilli</taxon>
        <taxon>Bacillales</taxon>
        <taxon>Paenibacillaceae</taxon>
        <taxon>Brevibacillus</taxon>
    </lineage>
</organism>
<feature type="binding site" evidence="10">
    <location>
        <position position="97"/>
    </location>
    <ligand>
        <name>carbamoyl phosphate</name>
        <dbReference type="ChEBI" id="CHEBI:58228"/>
    </ligand>
</feature>
<dbReference type="FunFam" id="3.40.50.1370:FF:000016">
    <property type="entry name" value="Ornithine carbamoyltransferase"/>
    <property type="match status" value="1"/>
</dbReference>
<evidence type="ECO:0000256" key="6">
    <source>
        <dbReference type="ARBA" id="ARBA00016634"/>
    </source>
</evidence>
<comment type="subcellular location">
    <subcellularLocation>
        <location evidence="2 10">Cytoplasm</location>
    </subcellularLocation>
</comment>
<feature type="binding site" evidence="10">
    <location>
        <position position="311"/>
    </location>
    <ligand>
        <name>carbamoyl phosphate</name>
        <dbReference type="ChEBI" id="CHEBI:58228"/>
    </ligand>
</feature>
<evidence type="ECO:0000313" key="14">
    <source>
        <dbReference type="Proteomes" id="UP000282028"/>
    </source>
</evidence>
<feature type="domain" description="Aspartate/ornithine carbamoyltransferase carbamoyl-P binding" evidence="12">
    <location>
        <begin position="21"/>
        <end position="161"/>
    </location>
</feature>